<feature type="compositionally biased region" description="Basic and acidic residues" evidence="1">
    <location>
        <begin position="391"/>
        <end position="400"/>
    </location>
</feature>
<evidence type="ECO:0000256" key="1">
    <source>
        <dbReference type="SAM" id="MobiDB-lite"/>
    </source>
</evidence>
<dbReference type="Proteomes" id="UP000724874">
    <property type="component" value="Unassembled WGS sequence"/>
</dbReference>
<dbReference type="EMBL" id="JADNYJ010000027">
    <property type="protein sequence ID" value="KAF8904137.1"/>
    <property type="molecule type" value="Genomic_DNA"/>
</dbReference>
<keyword evidence="2" id="KW-0472">Membrane</keyword>
<dbReference type="AlphaFoldDB" id="A0A9P5NSX5"/>
<reference evidence="3" key="1">
    <citation type="submission" date="2020-11" db="EMBL/GenBank/DDBJ databases">
        <authorList>
            <consortium name="DOE Joint Genome Institute"/>
            <person name="Ahrendt S."/>
            <person name="Riley R."/>
            <person name="Andreopoulos W."/>
            <person name="LaButti K."/>
            <person name="Pangilinan J."/>
            <person name="Ruiz-duenas F.J."/>
            <person name="Barrasa J.M."/>
            <person name="Sanchez-Garcia M."/>
            <person name="Camarero S."/>
            <person name="Miyauchi S."/>
            <person name="Serrano A."/>
            <person name="Linde D."/>
            <person name="Babiker R."/>
            <person name="Drula E."/>
            <person name="Ayuso-Fernandez I."/>
            <person name="Pacheco R."/>
            <person name="Padilla G."/>
            <person name="Ferreira P."/>
            <person name="Barriuso J."/>
            <person name="Kellner H."/>
            <person name="Castanera R."/>
            <person name="Alfaro M."/>
            <person name="Ramirez L."/>
            <person name="Pisabarro A.G."/>
            <person name="Kuo A."/>
            <person name="Tritt A."/>
            <person name="Lipzen A."/>
            <person name="He G."/>
            <person name="Yan M."/>
            <person name="Ng V."/>
            <person name="Cullen D."/>
            <person name="Martin F."/>
            <person name="Rosso M.-N."/>
            <person name="Henrissat B."/>
            <person name="Hibbett D."/>
            <person name="Martinez A.T."/>
            <person name="Grigoriev I.V."/>
        </authorList>
    </citation>
    <scope>NUCLEOTIDE SEQUENCE</scope>
    <source>
        <strain evidence="3">AH 44721</strain>
    </source>
</reference>
<gene>
    <name evidence="3" type="ORF">CPB84DRAFT_1677560</name>
</gene>
<keyword evidence="4" id="KW-1185">Reference proteome</keyword>
<sequence>MSQRASSPWPAATPPPKRRRIHRQRQVIADQSQVAQAKHDCQFNSGNSVLSCFPTADTVIPQHEWASFVWNSRLPQFSQFNLVDVFLFRADSQEQILHFPQQTNPSDQAGSVSGQVNDTWFGTDGLKFNGTHTSFPFYWVVIRSDQTLDGNQIPQPIFTAVQTTILDSVATSSSLAAASASSAAAAASASSLSSLSALSSLSSASVARESSLSHSTSQPTGAVQRAASSSSFPHWAIAVIVVLGFLAIACTGILIFFIIRRIRRRQRQSSSRNSMGSASPMMPRDSNNNPDMIQRYDSAGSPLLAPAVLGGAALGAASGGGTTTHDGASTISDSGGPFSGADAAIMADAFRKMLRKPDFASAGPVEEGDSPQEGDADLHHPPTGDIMLRGELAEEGRDIRSVSSSRGVKVETQHPSPPPPPPDDS</sequence>
<keyword evidence="2" id="KW-1133">Transmembrane helix</keyword>
<organism evidence="3 4">
    <name type="scientific">Gymnopilus junonius</name>
    <name type="common">Spectacular rustgill mushroom</name>
    <name type="synonym">Gymnopilus spectabilis subsp. junonius</name>
    <dbReference type="NCBI Taxonomy" id="109634"/>
    <lineage>
        <taxon>Eukaryota</taxon>
        <taxon>Fungi</taxon>
        <taxon>Dikarya</taxon>
        <taxon>Basidiomycota</taxon>
        <taxon>Agaricomycotina</taxon>
        <taxon>Agaricomycetes</taxon>
        <taxon>Agaricomycetidae</taxon>
        <taxon>Agaricales</taxon>
        <taxon>Agaricineae</taxon>
        <taxon>Hymenogastraceae</taxon>
        <taxon>Gymnopilus</taxon>
    </lineage>
</organism>
<keyword evidence="2" id="KW-0812">Transmembrane</keyword>
<proteinExistence type="predicted"/>
<feature type="region of interest" description="Disordered" evidence="1">
    <location>
        <begin position="318"/>
        <end position="337"/>
    </location>
</feature>
<accession>A0A9P5NSX5</accession>
<evidence type="ECO:0000313" key="3">
    <source>
        <dbReference type="EMBL" id="KAF8904137.1"/>
    </source>
</evidence>
<protein>
    <submittedName>
        <fullName evidence="3">Uncharacterized protein</fullName>
    </submittedName>
</protein>
<feature type="compositionally biased region" description="Low complexity" evidence="1">
    <location>
        <begin position="1"/>
        <end position="10"/>
    </location>
</feature>
<feature type="transmembrane region" description="Helical" evidence="2">
    <location>
        <begin position="235"/>
        <end position="259"/>
    </location>
</feature>
<name>A0A9P5NSX5_GYMJU</name>
<feature type="region of interest" description="Disordered" evidence="1">
    <location>
        <begin position="268"/>
        <end position="297"/>
    </location>
</feature>
<feature type="compositionally biased region" description="Pro residues" evidence="1">
    <location>
        <begin position="415"/>
        <end position="425"/>
    </location>
</feature>
<comment type="caution">
    <text evidence="3">The sequence shown here is derived from an EMBL/GenBank/DDBJ whole genome shotgun (WGS) entry which is preliminary data.</text>
</comment>
<evidence type="ECO:0000313" key="4">
    <source>
        <dbReference type="Proteomes" id="UP000724874"/>
    </source>
</evidence>
<feature type="compositionally biased region" description="Acidic residues" evidence="1">
    <location>
        <begin position="366"/>
        <end position="375"/>
    </location>
</feature>
<dbReference type="OrthoDB" id="2278929at2759"/>
<evidence type="ECO:0000256" key="2">
    <source>
        <dbReference type="SAM" id="Phobius"/>
    </source>
</evidence>
<feature type="region of interest" description="Disordered" evidence="1">
    <location>
        <begin position="360"/>
        <end position="425"/>
    </location>
</feature>
<feature type="region of interest" description="Disordered" evidence="1">
    <location>
        <begin position="1"/>
        <end position="23"/>
    </location>
</feature>